<comment type="caution">
    <text evidence="2">The sequence shown here is derived from an EMBL/GenBank/DDBJ whole genome shotgun (WGS) entry which is preliminary data.</text>
</comment>
<evidence type="ECO:0000256" key="1">
    <source>
        <dbReference type="SAM" id="Phobius"/>
    </source>
</evidence>
<dbReference type="Proteomes" id="UP001206206">
    <property type="component" value="Unassembled WGS sequence"/>
</dbReference>
<organism evidence="2 3">
    <name type="scientific">Streptantibioticus rubrisoli</name>
    <dbReference type="NCBI Taxonomy" id="1387313"/>
    <lineage>
        <taxon>Bacteria</taxon>
        <taxon>Bacillati</taxon>
        <taxon>Actinomycetota</taxon>
        <taxon>Actinomycetes</taxon>
        <taxon>Kitasatosporales</taxon>
        <taxon>Streptomycetaceae</taxon>
        <taxon>Streptantibioticus</taxon>
    </lineage>
</organism>
<keyword evidence="1" id="KW-0472">Membrane</keyword>
<keyword evidence="1" id="KW-1133">Transmembrane helix</keyword>
<keyword evidence="3" id="KW-1185">Reference proteome</keyword>
<evidence type="ECO:0000313" key="2">
    <source>
        <dbReference type="EMBL" id="MCQ4043507.1"/>
    </source>
</evidence>
<sequence>MTDSAARAVRRVRELKSTALPAGSRTGTRHPLVAVAMAVPPAVLLAVACGGWHAVVVQASSVAGLMGR</sequence>
<gene>
    <name evidence="2" type="ORF">NON19_16105</name>
</gene>
<dbReference type="EMBL" id="JANFNH010000016">
    <property type="protein sequence ID" value="MCQ4043507.1"/>
    <property type="molecule type" value="Genomic_DNA"/>
</dbReference>
<proteinExistence type="predicted"/>
<feature type="transmembrane region" description="Helical" evidence="1">
    <location>
        <begin position="32"/>
        <end position="55"/>
    </location>
</feature>
<dbReference type="InterPro" id="IPR000408">
    <property type="entry name" value="Reg_chr_condens"/>
</dbReference>
<name>A0ABT1PDS0_9ACTN</name>
<reference evidence="2 3" key="1">
    <citation type="submission" date="2022-06" db="EMBL/GenBank/DDBJ databases">
        <title>Draft genome sequence of type strain Streptomyces rubrisoli DSM 42083.</title>
        <authorList>
            <person name="Duangmal K."/>
            <person name="Klaysubun C."/>
        </authorList>
    </citation>
    <scope>NUCLEOTIDE SEQUENCE [LARGE SCALE GENOMIC DNA]</scope>
    <source>
        <strain evidence="2 3">DSM 42083</strain>
    </source>
</reference>
<protein>
    <submittedName>
        <fullName evidence="2">Uncharacterized protein</fullName>
    </submittedName>
</protein>
<dbReference type="PROSITE" id="PS00626">
    <property type="entry name" value="RCC1_2"/>
    <property type="match status" value="1"/>
</dbReference>
<evidence type="ECO:0000313" key="3">
    <source>
        <dbReference type="Proteomes" id="UP001206206"/>
    </source>
</evidence>
<keyword evidence="1" id="KW-0812">Transmembrane</keyword>
<accession>A0ABT1PDS0</accession>
<dbReference type="RefSeq" id="WP_255928682.1">
    <property type="nucleotide sequence ID" value="NZ_JANFNH010000016.1"/>
</dbReference>